<evidence type="ECO:0000259" key="1">
    <source>
        <dbReference type="Pfam" id="PF04233"/>
    </source>
</evidence>
<accession>A0ABW4DJQ9</accession>
<comment type="caution">
    <text evidence="2">The sequence shown here is derived from an EMBL/GenBank/DDBJ whole genome shotgun (WGS) entry which is preliminary data.</text>
</comment>
<dbReference type="RefSeq" id="WP_229526454.1">
    <property type="nucleotide sequence ID" value="NZ_JAFFQR010000112.1"/>
</dbReference>
<keyword evidence="3" id="KW-1185">Reference proteome</keyword>
<feature type="domain" description="Phage head morphogenesis" evidence="1">
    <location>
        <begin position="198"/>
        <end position="304"/>
    </location>
</feature>
<dbReference type="InterPro" id="IPR006528">
    <property type="entry name" value="Phage_head_morphogenesis_dom"/>
</dbReference>
<name>A0ABW4DJQ9_9BACL</name>
<organism evidence="2 3">
    <name type="scientific">Paenibacillus farraposensis</name>
    <dbReference type="NCBI Taxonomy" id="2807095"/>
    <lineage>
        <taxon>Bacteria</taxon>
        <taxon>Bacillati</taxon>
        <taxon>Bacillota</taxon>
        <taxon>Bacilli</taxon>
        <taxon>Bacillales</taxon>
        <taxon>Paenibacillaceae</taxon>
        <taxon>Paenibacillus</taxon>
    </lineage>
</organism>
<dbReference type="EMBL" id="JBHTNZ010000029">
    <property type="protein sequence ID" value="MFD1463226.1"/>
    <property type="molecule type" value="Genomic_DNA"/>
</dbReference>
<sequence length="568" mass="63743">MRSEEYWSKRMDTLNEALLGKGDAYVRKMEIEYAKANASIQKDIDVFYQRFAKNNEISLAEARQVLKAGELKEFKWTVEDYIKAGRENAVDQRWMKELENASIRVRMTRLEALQMQMRQHVEVLTGKRQAGAKELMGDIYKDGYYHSVFELHKGTGLGVAFSKLDKRQIEAVISKPWAADGSNFSARIWKDRDKLVHELQTVLTQGMIRGDTPDKMINALSDRMGVSRSAAARIIQTESAYFAGQSRMDAYKELGVEQYKFTATLDKRTSSICRHMDGEIFAISEAEVGVNYPPLHAYCRSTTIPHYEDNVQERIARDEDGKNQAVPGDMTYEQWAKENVPATDRVTEPIKPVEPNNNDVKTAAPELEDIPNRPYNPKASYHVDIPNVSPAAADKIADISRELVREGSKTGKGYLSLADFDGKEIARVTGSKDKVPFTPKVQDMLFSVPAGSLVLAHNHPRGNRLSVKDARSMALYAAIGAMVVAGHDGGTSTLSAPGKRSPSEFDKVLRRVVAEVDAQLQDDPVFAELPPTAKNERFDYLVLMGIVAELGWEYAEDYEAARDGNRFR</sequence>
<dbReference type="Proteomes" id="UP001597340">
    <property type="component" value="Unassembled WGS sequence"/>
</dbReference>
<evidence type="ECO:0000313" key="2">
    <source>
        <dbReference type="EMBL" id="MFD1463226.1"/>
    </source>
</evidence>
<reference evidence="3" key="1">
    <citation type="journal article" date="2019" name="Int. J. Syst. Evol. Microbiol.">
        <title>The Global Catalogue of Microorganisms (GCM) 10K type strain sequencing project: providing services to taxonomists for standard genome sequencing and annotation.</title>
        <authorList>
            <consortium name="The Broad Institute Genomics Platform"/>
            <consortium name="The Broad Institute Genome Sequencing Center for Infectious Disease"/>
            <person name="Wu L."/>
            <person name="Ma J."/>
        </authorList>
    </citation>
    <scope>NUCLEOTIDE SEQUENCE [LARGE SCALE GENOMIC DNA]</scope>
    <source>
        <strain evidence="3">CCM 9147</strain>
    </source>
</reference>
<evidence type="ECO:0000313" key="3">
    <source>
        <dbReference type="Proteomes" id="UP001597340"/>
    </source>
</evidence>
<dbReference type="Pfam" id="PF04233">
    <property type="entry name" value="Phage_Mu_F"/>
    <property type="match status" value="1"/>
</dbReference>
<gene>
    <name evidence="2" type="ORF">ACFQ5D_17920</name>
</gene>
<protein>
    <submittedName>
        <fullName evidence="2">Minor capsid protein</fullName>
    </submittedName>
</protein>
<proteinExistence type="predicted"/>
<dbReference type="NCBIfam" id="TIGR01641">
    <property type="entry name" value="phageSPP1_gp7"/>
    <property type="match status" value="1"/>
</dbReference>